<keyword evidence="2" id="KW-0732">Signal</keyword>
<reference evidence="3" key="1">
    <citation type="submission" date="2023-10" db="EMBL/GenBank/DDBJ databases">
        <authorList>
            <person name="Chen Y."/>
            <person name="Shah S."/>
            <person name="Dougan E. K."/>
            <person name="Thang M."/>
            <person name="Chan C."/>
        </authorList>
    </citation>
    <scope>NUCLEOTIDE SEQUENCE [LARGE SCALE GENOMIC DNA]</scope>
</reference>
<comment type="caution">
    <text evidence="3">The sequence shown here is derived from an EMBL/GenBank/DDBJ whole genome shotgun (WGS) entry which is preliminary data.</text>
</comment>
<protein>
    <submittedName>
        <fullName evidence="3">Uncharacterized protein</fullName>
    </submittedName>
</protein>
<keyword evidence="4" id="KW-1185">Reference proteome</keyword>
<evidence type="ECO:0000256" key="2">
    <source>
        <dbReference type="SAM" id="SignalP"/>
    </source>
</evidence>
<dbReference type="Proteomes" id="UP001189429">
    <property type="component" value="Unassembled WGS sequence"/>
</dbReference>
<sequence length="102" mass="9809">MGGRLRGRPAAGAAILLRAAALAGACAGLAGAAPADGAARPGRSISACWPSAAEQEQGGQGTSARGAGERARPDDLEGALLPLLCTAACRATSPPVHPALTG</sequence>
<accession>A0ABN9R7D5</accession>
<feature type="signal peptide" evidence="2">
    <location>
        <begin position="1"/>
        <end position="32"/>
    </location>
</feature>
<feature type="region of interest" description="Disordered" evidence="1">
    <location>
        <begin position="49"/>
        <end position="73"/>
    </location>
</feature>
<gene>
    <name evidence="3" type="ORF">PCOR1329_LOCUS17677</name>
</gene>
<feature type="chain" id="PRO_5046609546" evidence="2">
    <location>
        <begin position="33"/>
        <end position="102"/>
    </location>
</feature>
<organism evidence="3 4">
    <name type="scientific">Prorocentrum cordatum</name>
    <dbReference type="NCBI Taxonomy" id="2364126"/>
    <lineage>
        <taxon>Eukaryota</taxon>
        <taxon>Sar</taxon>
        <taxon>Alveolata</taxon>
        <taxon>Dinophyceae</taxon>
        <taxon>Prorocentrales</taxon>
        <taxon>Prorocentraceae</taxon>
        <taxon>Prorocentrum</taxon>
    </lineage>
</organism>
<dbReference type="EMBL" id="CAUYUJ010005513">
    <property type="protein sequence ID" value="CAK0813900.1"/>
    <property type="molecule type" value="Genomic_DNA"/>
</dbReference>
<evidence type="ECO:0000313" key="3">
    <source>
        <dbReference type="EMBL" id="CAK0813900.1"/>
    </source>
</evidence>
<name>A0ABN9R7D5_9DINO</name>
<evidence type="ECO:0000313" key="4">
    <source>
        <dbReference type="Proteomes" id="UP001189429"/>
    </source>
</evidence>
<evidence type="ECO:0000256" key="1">
    <source>
        <dbReference type="SAM" id="MobiDB-lite"/>
    </source>
</evidence>
<proteinExistence type="predicted"/>